<evidence type="ECO:0008006" key="5">
    <source>
        <dbReference type="Google" id="ProtNLM"/>
    </source>
</evidence>
<sequence length="134" mass="14584">MLGLKYCPLMLSFQVILLAGAVSCSSAWFVGPRSTVTQLQWLGAHPASAVHQPLASCAVVESSLPPCRNVRQLRIAPSPATRQHPRERRMRTPPEDASNMGSETSEPLESTPEDSALLTDSGRGNIRVLIRRPI</sequence>
<dbReference type="Proteomes" id="UP001558652">
    <property type="component" value="Unassembled WGS sequence"/>
</dbReference>
<dbReference type="EMBL" id="JBFDAA010000007">
    <property type="protein sequence ID" value="KAL1130777.1"/>
    <property type="molecule type" value="Genomic_DNA"/>
</dbReference>
<feature type="chain" id="PRO_5044748486" description="Secreted protein" evidence="2">
    <location>
        <begin position="28"/>
        <end position="134"/>
    </location>
</feature>
<keyword evidence="2" id="KW-0732">Signal</keyword>
<dbReference type="AlphaFoldDB" id="A0ABD0YW19"/>
<feature type="signal peptide" evidence="2">
    <location>
        <begin position="1"/>
        <end position="27"/>
    </location>
</feature>
<evidence type="ECO:0000256" key="1">
    <source>
        <dbReference type="SAM" id="MobiDB-lite"/>
    </source>
</evidence>
<reference evidence="3 4" key="1">
    <citation type="submission" date="2024-07" db="EMBL/GenBank/DDBJ databases">
        <title>Chromosome-level genome assembly of the water stick insect Ranatra chinensis (Heteroptera: Nepidae).</title>
        <authorList>
            <person name="Liu X."/>
        </authorList>
    </citation>
    <scope>NUCLEOTIDE SEQUENCE [LARGE SCALE GENOMIC DNA]</scope>
    <source>
        <strain evidence="3">Cailab_2021Rc</strain>
        <tissue evidence="3">Muscle</tissue>
    </source>
</reference>
<feature type="region of interest" description="Disordered" evidence="1">
    <location>
        <begin position="71"/>
        <end position="121"/>
    </location>
</feature>
<dbReference type="PROSITE" id="PS51257">
    <property type="entry name" value="PROKAR_LIPOPROTEIN"/>
    <property type="match status" value="1"/>
</dbReference>
<keyword evidence="4" id="KW-1185">Reference proteome</keyword>
<gene>
    <name evidence="3" type="ORF">AAG570_012018</name>
</gene>
<organism evidence="3 4">
    <name type="scientific">Ranatra chinensis</name>
    <dbReference type="NCBI Taxonomy" id="642074"/>
    <lineage>
        <taxon>Eukaryota</taxon>
        <taxon>Metazoa</taxon>
        <taxon>Ecdysozoa</taxon>
        <taxon>Arthropoda</taxon>
        <taxon>Hexapoda</taxon>
        <taxon>Insecta</taxon>
        <taxon>Pterygota</taxon>
        <taxon>Neoptera</taxon>
        <taxon>Paraneoptera</taxon>
        <taxon>Hemiptera</taxon>
        <taxon>Heteroptera</taxon>
        <taxon>Panheteroptera</taxon>
        <taxon>Nepomorpha</taxon>
        <taxon>Nepidae</taxon>
        <taxon>Ranatrinae</taxon>
        <taxon>Ranatra</taxon>
    </lineage>
</organism>
<evidence type="ECO:0000313" key="4">
    <source>
        <dbReference type="Proteomes" id="UP001558652"/>
    </source>
</evidence>
<comment type="caution">
    <text evidence="3">The sequence shown here is derived from an EMBL/GenBank/DDBJ whole genome shotgun (WGS) entry which is preliminary data.</text>
</comment>
<feature type="compositionally biased region" description="Low complexity" evidence="1">
    <location>
        <begin position="102"/>
        <end position="115"/>
    </location>
</feature>
<protein>
    <recommendedName>
        <fullName evidence="5">Secreted protein</fullName>
    </recommendedName>
</protein>
<evidence type="ECO:0000313" key="3">
    <source>
        <dbReference type="EMBL" id="KAL1130777.1"/>
    </source>
</evidence>
<accession>A0ABD0YW19</accession>
<name>A0ABD0YW19_9HEMI</name>
<evidence type="ECO:0000256" key="2">
    <source>
        <dbReference type="SAM" id="SignalP"/>
    </source>
</evidence>
<proteinExistence type="predicted"/>